<dbReference type="Proteomes" id="UP000183900">
    <property type="component" value="Unassembled WGS sequence"/>
</dbReference>
<protein>
    <submittedName>
        <fullName evidence="2">Esterase/lipase superfamily enzyme</fullName>
    </submittedName>
</protein>
<keyword evidence="1" id="KW-0732">Signal</keyword>
<name>A0A0K6HZK8_9HYPH</name>
<dbReference type="PANTHER" id="PTHR36513">
    <property type="entry name" value="ABC TRANSMEMBRANE TYPE-1 DOMAIN-CONTAINING PROTEIN"/>
    <property type="match status" value="1"/>
</dbReference>
<dbReference type="PROSITE" id="PS51257">
    <property type="entry name" value="PROKAR_LIPOPROTEIN"/>
    <property type="match status" value="1"/>
</dbReference>
<feature type="signal peptide" evidence="1">
    <location>
        <begin position="1"/>
        <end position="31"/>
    </location>
</feature>
<accession>A0A0K6HZK8</accession>
<feature type="chain" id="PRO_5005504993" evidence="1">
    <location>
        <begin position="32"/>
        <end position="389"/>
    </location>
</feature>
<dbReference type="EMBL" id="CYHE01000005">
    <property type="protein sequence ID" value="CUA96344.1"/>
    <property type="molecule type" value="Genomic_DNA"/>
</dbReference>
<evidence type="ECO:0000313" key="3">
    <source>
        <dbReference type="Proteomes" id="UP000183900"/>
    </source>
</evidence>
<dbReference type="PIRSF" id="PIRSF033909">
    <property type="entry name" value="UCP033909"/>
    <property type="match status" value="1"/>
</dbReference>
<keyword evidence="3" id="KW-1185">Reference proteome</keyword>
<reference evidence="3" key="1">
    <citation type="submission" date="2015-08" db="EMBL/GenBank/DDBJ databases">
        <authorList>
            <person name="Varghese N."/>
        </authorList>
    </citation>
    <scope>NUCLEOTIDE SEQUENCE [LARGE SCALE GENOMIC DNA]</scope>
    <source>
        <strain evidence="3">DSM 23407</strain>
    </source>
</reference>
<dbReference type="PANTHER" id="PTHR36513:SF1">
    <property type="entry name" value="TRANSMEMBRANE PROTEIN"/>
    <property type="match status" value="1"/>
</dbReference>
<dbReference type="AlphaFoldDB" id="A0A0K6HZK8"/>
<evidence type="ECO:0000256" key="1">
    <source>
        <dbReference type="SAM" id="SignalP"/>
    </source>
</evidence>
<gene>
    <name evidence="2" type="ORF">Ga0061067_105122</name>
</gene>
<dbReference type="InterPro" id="IPR010297">
    <property type="entry name" value="DUF900_hydrolase"/>
</dbReference>
<sequence length="389" mass="41317">MTKSVLLSRRSFSMSFVGLLLCSCASRPVSGALVPTDKPAPGAKDHKILIATTRSRTDTPNTLFDGERSGGRDFAQAVISVPPTHVSGAIEWPAALPGDPAKEMVPRSTGYLEDATAFRQALKSELAARPPKDRSVMLFIHGYNTLFAEGLYRFTQVVHDSAFPGVPVLFTWASRGDVREYVYDLNSATVARDELQATLEDLAASGATEVNVLAHSMGTWLLMETLRQMTPAQRSRINQVVLAAPDIDLDVFKDQMQRIGKLKSPLILLLSRDDRALGVSRLIAGGKARVGGYDDDAALAKLGAVVVDLTDLQGPDAANHSKFAALAAIAPQLSSVLGQNKLDVPNGDGGALASTGRTLGSFVTGTVNIAVTLPVTLVTTPVEIVMGGR</sequence>
<dbReference type="InterPro" id="IPR014586">
    <property type="entry name" value="UCP033909"/>
</dbReference>
<dbReference type="Pfam" id="PF05990">
    <property type="entry name" value="DUF900"/>
    <property type="match status" value="1"/>
</dbReference>
<organism evidence="2 3">
    <name type="scientific">Pannonibacter indicus</name>
    <dbReference type="NCBI Taxonomy" id="466044"/>
    <lineage>
        <taxon>Bacteria</taxon>
        <taxon>Pseudomonadati</taxon>
        <taxon>Pseudomonadota</taxon>
        <taxon>Alphaproteobacteria</taxon>
        <taxon>Hyphomicrobiales</taxon>
        <taxon>Stappiaceae</taxon>
        <taxon>Pannonibacter</taxon>
    </lineage>
</organism>
<dbReference type="SUPFAM" id="SSF53474">
    <property type="entry name" value="alpha/beta-Hydrolases"/>
    <property type="match status" value="1"/>
</dbReference>
<evidence type="ECO:0000313" key="2">
    <source>
        <dbReference type="EMBL" id="CUA96344.1"/>
    </source>
</evidence>
<dbReference type="RefSeq" id="WP_055455635.1">
    <property type="nucleotide sequence ID" value="NZ_CYHE01000005.1"/>
</dbReference>
<proteinExistence type="predicted"/>
<dbReference type="InterPro" id="IPR029058">
    <property type="entry name" value="AB_hydrolase_fold"/>
</dbReference>
<dbReference type="Gene3D" id="3.40.50.1820">
    <property type="entry name" value="alpha/beta hydrolase"/>
    <property type="match status" value="1"/>
</dbReference>